<organism evidence="2 3">
    <name type="scientific">Plasmodium ovale curtisi</name>
    <dbReference type="NCBI Taxonomy" id="864141"/>
    <lineage>
        <taxon>Eukaryota</taxon>
        <taxon>Sar</taxon>
        <taxon>Alveolata</taxon>
        <taxon>Apicomplexa</taxon>
        <taxon>Aconoidasida</taxon>
        <taxon>Haemosporida</taxon>
        <taxon>Plasmodiidae</taxon>
        <taxon>Plasmodium</taxon>
        <taxon>Plasmodium (Plasmodium)</taxon>
    </lineage>
</organism>
<sequence length="354" mass="41318">MTDGEEDITSLECKYFDDSKVKKIHEEFSKICDVNSGSQKCLAETQDDREYCSIVANNLKDLNSKLNEILKTNQSEPNGIFSHAHIEVAKKECVCLKQSFYNKVIKDVKKQTDVYKRVKKCNSDIKDKTNDVSANICIFRNLNITELERMKKIFDFYLFYYKKIKDFTVEEKSEKYQKHFKEGFYEHCNGIIDCLNERSNSEYCDEFKEYHYYNNAFRVFLESLILYGKEADGSDCNNGCVLAESLLKGQYLIELKGEIKRIKSKYSSTNYSNTVITVIFSVIGTVMGVFLISYYFFGITPREFWVRIRKLKNKEAHINVDDETEDKSLFISENQENGSKNKGYSISYKSVKYS</sequence>
<dbReference type="Proteomes" id="UP000078560">
    <property type="component" value="Unassembled WGS sequence"/>
</dbReference>
<evidence type="ECO:0000313" key="3">
    <source>
        <dbReference type="Proteomes" id="UP000078560"/>
    </source>
</evidence>
<dbReference type="EMBL" id="FLQU01000829">
    <property type="protein sequence ID" value="SBS89838.1"/>
    <property type="molecule type" value="Genomic_DNA"/>
</dbReference>
<keyword evidence="1" id="KW-1133">Transmembrane helix</keyword>
<proteinExistence type="predicted"/>
<keyword evidence="1" id="KW-0472">Membrane</keyword>
<name>A0A1A8WCU1_PLAOA</name>
<evidence type="ECO:0000313" key="2">
    <source>
        <dbReference type="EMBL" id="SBS89838.1"/>
    </source>
</evidence>
<feature type="transmembrane region" description="Helical" evidence="1">
    <location>
        <begin position="275"/>
        <end position="297"/>
    </location>
</feature>
<reference evidence="3" key="1">
    <citation type="submission" date="2016-05" db="EMBL/GenBank/DDBJ databases">
        <authorList>
            <person name="Naeem Raeece"/>
        </authorList>
    </citation>
    <scope>NUCLEOTIDE SEQUENCE [LARGE SCALE GENOMIC DNA]</scope>
</reference>
<protein>
    <submittedName>
        <fullName evidence="2">PIR Superfamily Protein</fullName>
    </submittedName>
</protein>
<accession>A0A1A8WCU1</accession>
<evidence type="ECO:0000256" key="1">
    <source>
        <dbReference type="SAM" id="Phobius"/>
    </source>
</evidence>
<dbReference type="AlphaFoldDB" id="A0A1A8WCU1"/>
<gene>
    <name evidence="2" type="ORF">POVCU2_0058110</name>
</gene>
<keyword evidence="1" id="KW-0812">Transmembrane</keyword>